<evidence type="ECO:0000313" key="2">
    <source>
        <dbReference type="Proteomes" id="UP000176284"/>
    </source>
</evidence>
<dbReference type="STRING" id="1798410.A3H63_01575"/>
<proteinExistence type="predicted"/>
<gene>
    <name evidence="1" type="ORF">A3H63_01575</name>
</gene>
<reference evidence="1 2" key="1">
    <citation type="journal article" date="2016" name="Nat. Commun.">
        <title>Thousands of microbial genomes shed light on interconnected biogeochemical processes in an aquifer system.</title>
        <authorList>
            <person name="Anantharaman K."/>
            <person name="Brown C.T."/>
            <person name="Hug L.A."/>
            <person name="Sharon I."/>
            <person name="Castelle C.J."/>
            <person name="Probst A.J."/>
            <person name="Thomas B.C."/>
            <person name="Singh A."/>
            <person name="Wilkins M.J."/>
            <person name="Karaoz U."/>
            <person name="Brodie E.L."/>
            <person name="Williams K.H."/>
            <person name="Hubbard S.S."/>
            <person name="Banfield J.F."/>
        </authorList>
    </citation>
    <scope>NUCLEOTIDE SEQUENCE [LARGE SCALE GENOMIC DNA]</scope>
</reference>
<evidence type="ECO:0000313" key="1">
    <source>
        <dbReference type="EMBL" id="OGY68010.1"/>
    </source>
</evidence>
<dbReference type="EMBL" id="MHJM01000010">
    <property type="protein sequence ID" value="OGY68010.1"/>
    <property type="molecule type" value="Genomic_DNA"/>
</dbReference>
<organism evidence="1 2">
    <name type="scientific">Candidatus Harrisonbacteria bacterium RIFCSPLOWO2_02_FULL_45_10c</name>
    <dbReference type="NCBI Taxonomy" id="1798410"/>
    <lineage>
        <taxon>Bacteria</taxon>
        <taxon>Candidatus Harrisoniibacteriota</taxon>
    </lineage>
</organism>
<protein>
    <submittedName>
        <fullName evidence="1">Uncharacterized protein</fullName>
    </submittedName>
</protein>
<name>A0A1G1ZW76_9BACT</name>
<dbReference type="Proteomes" id="UP000176284">
    <property type="component" value="Unassembled WGS sequence"/>
</dbReference>
<comment type="caution">
    <text evidence="1">The sequence shown here is derived from an EMBL/GenBank/DDBJ whole genome shotgun (WGS) entry which is preliminary data.</text>
</comment>
<dbReference type="AlphaFoldDB" id="A0A1G1ZW76"/>
<sequence>MAEPEDYKDKIYRIVVRRLPRQERVWEISTRFRFTDCYEVYDRKSDLGETGYDYQNDMSFDRQANQLAEILYKIHGIQRVVIDQYDVDITIGRAFDDKDKIVEQAINTIKIYIRSKISSPYDKSQ</sequence>
<accession>A0A1G1ZW76</accession>